<sequence length="528" mass="58593">MFKQTLVASSLVLAISGCAVSPESIPTRQINQTVQADLVQLGAEQEAIQGHIGLEDAIARAVRNNRDKKLKALESAMEQGQLELVQHEMLPSLAASAGYSARSNYAASASVAFQDGRPEPLGDNPSYSISQEKQRTTYDLALSWNVLDFGLSYVRAKQHADRYLIARERERKAGHNVVQEVRGAYWRAVSAERLLQKIDPLVAQASSALNDSRRVELLQLRSPMEALYYQRELLDVLRALQALKQDLANAKTELAALMGLKPGTAFELTDVASPHFVVPKMTVELSAMEERALNQRPELMETYYQQRISAAETRAALLKMLPGITLTAGAYHDSSDYLLNQDWTSLGAQVSWNLLDVFKVGAERRLAKTREALAEEQRLASSMAVLTQVHLARIRYEESRKSFELADRYLDVAGRISEQTANAARLNRTSELDLIRESLNALLAELRRDVAYADLQNSYGRIFMSMGMDLLPEGYAQHSVQQLSETIATRFERWQRGELDAPEANPESTVAAEQQDAAADGAVRAEGA</sequence>
<dbReference type="GO" id="GO:0009279">
    <property type="term" value="C:cell outer membrane"/>
    <property type="evidence" value="ECO:0007669"/>
    <property type="project" value="UniProtKB-SubCell"/>
</dbReference>
<feature type="region of interest" description="Disordered" evidence="7">
    <location>
        <begin position="498"/>
        <end position="528"/>
    </location>
</feature>
<dbReference type="GO" id="GO:1990281">
    <property type="term" value="C:efflux pump complex"/>
    <property type="evidence" value="ECO:0007669"/>
    <property type="project" value="TreeGrafter"/>
</dbReference>
<comment type="caution">
    <text evidence="9">The sequence shown here is derived from an EMBL/GenBank/DDBJ whole genome shotgun (WGS) entry which is preliminary data.</text>
</comment>
<evidence type="ECO:0000256" key="4">
    <source>
        <dbReference type="ARBA" id="ARBA00023136"/>
    </source>
</evidence>
<organism evidence="9 10">
    <name type="scientific">Oceanimonas doudoroffii</name>
    <dbReference type="NCBI Taxonomy" id="84158"/>
    <lineage>
        <taxon>Bacteria</taxon>
        <taxon>Pseudomonadati</taxon>
        <taxon>Pseudomonadota</taxon>
        <taxon>Gammaproteobacteria</taxon>
        <taxon>Aeromonadales</taxon>
        <taxon>Aeromonadaceae</taxon>
        <taxon>Oceanimonas</taxon>
    </lineage>
</organism>
<reference evidence="9 10" key="1">
    <citation type="submission" date="2017-08" db="EMBL/GenBank/DDBJ databases">
        <title>A Genome Sequence of Oceanimonas doudoroffii ATCC 27123T.</title>
        <authorList>
            <person name="Brennan M.A."/>
            <person name="Maclea K.S."/>
            <person name="Mcclelland W.D."/>
            <person name="Trachtenberg A.M."/>
        </authorList>
    </citation>
    <scope>NUCLEOTIDE SEQUENCE [LARGE SCALE GENOMIC DNA]</scope>
    <source>
        <strain evidence="9 10">ATCC 27123</strain>
    </source>
</reference>
<dbReference type="PANTHER" id="PTHR30026">
    <property type="entry name" value="OUTER MEMBRANE PROTEIN TOLC"/>
    <property type="match status" value="1"/>
</dbReference>
<keyword evidence="6" id="KW-0175">Coiled coil</keyword>
<evidence type="ECO:0000256" key="8">
    <source>
        <dbReference type="SAM" id="SignalP"/>
    </source>
</evidence>
<evidence type="ECO:0000313" key="9">
    <source>
        <dbReference type="EMBL" id="OXY80891.1"/>
    </source>
</evidence>
<accession>A0A233RBZ9</accession>
<dbReference type="Proteomes" id="UP000242757">
    <property type="component" value="Unassembled WGS sequence"/>
</dbReference>
<proteinExistence type="predicted"/>
<keyword evidence="10" id="KW-1185">Reference proteome</keyword>
<gene>
    <name evidence="9" type="ORF">B6S08_15100</name>
</gene>
<dbReference type="OrthoDB" id="9764652at2"/>
<dbReference type="InterPro" id="IPR051906">
    <property type="entry name" value="TolC-like"/>
</dbReference>
<evidence type="ECO:0000256" key="6">
    <source>
        <dbReference type="SAM" id="Coils"/>
    </source>
</evidence>
<dbReference type="PANTHER" id="PTHR30026:SF20">
    <property type="entry name" value="OUTER MEMBRANE PROTEIN TOLC"/>
    <property type="match status" value="1"/>
</dbReference>
<keyword evidence="2" id="KW-1134">Transmembrane beta strand</keyword>
<dbReference type="GO" id="GO:0015562">
    <property type="term" value="F:efflux transmembrane transporter activity"/>
    <property type="evidence" value="ECO:0007669"/>
    <property type="project" value="InterPro"/>
</dbReference>
<protein>
    <submittedName>
        <fullName evidence="9">Transporter</fullName>
    </submittedName>
</protein>
<feature type="chain" id="PRO_5012398604" evidence="8">
    <location>
        <begin position="20"/>
        <end position="528"/>
    </location>
</feature>
<keyword evidence="4" id="KW-0472">Membrane</keyword>
<comment type="subcellular location">
    <subcellularLocation>
        <location evidence="1">Cell outer membrane</location>
    </subcellularLocation>
</comment>
<dbReference type="GO" id="GO:0015288">
    <property type="term" value="F:porin activity"/>
    <property type="evidence" value="ECO:0007669"/>
    <property type="project" value="TreeGrafter"/>
</dbReference>
<dbReference type="AlphaFoldDB" id="A0A233RBZ9"/>
<evidence type="ECO:0000256" key="2">
    <source>
        <dbReference type="ARBA" id="ARBA00022452"/>
    </source>
</evidence>
<evidence type="ECO:0000256" key="7">
    <source>
        <dbReference type="SAM" id="MobiDB-lite"/>
    </source>
</evidence>
<name>A0A233RBZ9_9GAMM</name>
<keyword evidence="5" id="KW-0998">Cell outer membrane</keyword>
<dbReference type="PROSITE" id="PS51257">
    <property type="entry name" value="PROKAR_LIPOPROTEIN"/>
    <property type="match status" value="1"/>
</dbReference>
<feature type="coiled-coil region" evidence="6">
    <location>
        <begin position="233"/>
        <end position="260"/>
    </location>
</feature>
<feature type="signal peptide" evidence="8">
    <location>
        <begin position="1"/>
        <end position="19"/>
    </location>
</feature>
<evidence type="ECO:0000256" key="5">
    <source>
        <dbReference type="ARBA" id="ARBA00023237"/>
    </source>
</evidence>
<dbReference type="SUPFAM" id="SSF56954">
    <property type="entry name" value="Outer membrane efflux proteins (OEP)"/>
    <property type="match status" value="1"/>
</dbReference>
<evidence type="ECO:0000256" key="3">
    <source>
        <dbReference type="ARBA" id="ARBA00022692"/>
    </source>
</evidence>
<keyword evidence="8" id="KW-0732">Signal</keyword>
<evidence type="ECO:0000313" key="10">
    <source>
        <dbReference type="Proteomes" id="UP000242757"/>
    </source>
</evidence>
<dbReference type="Gene3D" id="1.20.1600.10">
    <property type="entry name" value="Outer membrane efflux proteins (OEP)"/>
    <property type="match status" value="1"/>
</dbReference>
<feature type="compositionally biased region" description="Low complexity" evidence="7">
    <location>
        <begin position="511"/>
        <end position="528"/>
    </location>
</feature>
<dbReference type="EMBL" id="NBIM01000007">
    <property type="protein sequence ID" value="OXY80891.1"/>
    <property type="molecule type" value="Genomic_DNA"/>
</dbReference>
<keyword evidence="3" id="KW-0812">Transmembrane</keyword>
<evidence type="ECO:0000256" key="1">
    <source>
        <dbReference type="ARBA" id="ARBA00004442"/>
    </source>
</evidence>